<evidence type="ECO:0000313" key="2">
    <source>
        <dbReference type="EMBL" id="CAE0674386.1"/>
    </source>
</evidence>
<organism evidence="2">
    <name type="scientific">Lotharella globosa</name>
    <dbReference type="NCBI Taxonomy" id="91324"/>
    <lineage>
        <taxon>Eukaryota</taxon>
        <taxon>Sar</taxon>
        <taxon>Rhizaria</taxon>
        <taxon>Cercozoa</taxon>
        <taxon>Chlorarachniophyceae</taxon>
        <taxon>Lotharella</taxon>
    </lineage>
</organism>
<dbReference type="EMBL" id="HBIV01036627">
    <property type="protein sequence ID" value="CAE0674386.1"/>
    <property type="molecule type" value="Transcribed_RNA"/>
</dbReference>
<keyword evidence="1" id="KW-1133">Transmembrane helix</keyword>
<keyword evidence="1" id="KW-0472">Membrane</keyword>
<keyword evidence="1" id="KW-0812">Transmembrane</keyword>
<gene>
    <name evidence="2" type="ORF">LGLO00237_LOCUS26160</name>
</gene>
<name>A0A7S4DW93_9EUKA</name>
<sequence>MNIVFHLFFVTRDRYNVLTWSMCNLLGLNPHEKQERLGCTARCMMAVLSALVRFSSVVVLSCRSHCVRACGYRVYTHVRVCIVYVFVGFFVVFHVNRKKIKKSFCNQRSIEPKICQKE</sequence>
<evidence type="ECO:0000256" key="1">
    <source>
        <dbReference type="SAM" id="Phobius"/>
    </source>
</evidence>
<accession>A0A7S4DW93</accession>
<feature type="transmembrane region" description="Helical" evidence="1">
    <location>
        <begin position="74"/>
        <end position="93"/>
    </location>
</feature>
<proteinExistence type="predicted"/>
<dbReference type="AlphaFoldDB" id="A0A7S4DW93"/>
<reference evidence="2" key="1">
    <citation type="submission" date="2021-01" db="EMBL/GenBank/DDBJ databases">
        <authorList>
            <person name="Corre E."/>
            <person name="Pelletier E."/>
            <person name="Niang G."/>
            <person name="Scheremetjew M."/>
            <person name="Finn R."/>
            <person name="Kale V."/>
            <person name="Holt S."/>
            <person name="Cochrane G."/>
            <person name="Meng A."/>
            <person name="Brown T."/>
            <person name="Cohen L."/>
        </authorList>
    </citation>
    <scope>NUCLEOTIDE SEQUENCE</scope>
    <source>
        <strain evidence="2">CCCM811</strain>
    </source>
</reference>
<protein>
    <submittedName>
        <fullName evidence="2">Uncharacterized protein</fullName>
    </submittedName>
</protein>